<protein>
    <submittedName>
        <fullName evidence="1">Uncharacterized protein</fullName>
    </submittedName>
</protein>
<accession>A0A2W0CDM2</accession>
<name>A0A2W0CDM2_9BACL</name>
<comment type="caution">
    <text evidence="1">The sequence shown here is derived from an EMBL/GenBank/DDBJ whole genome shotgun (WGS) entry which is preliminary data.</text>
</comment>
<dbReference type="EMBL" id="PRLG01000029">
    <property type="protein sequence ID" value="PYY25888.1"/>
    <property type="molecule type" value="Genomic_DNA"/>
</dbReference>
<dbReference type="RefSeq" id="WP_181429935.1">
    <property type="nucleotide sequence ID" value="NZ_PRLG01000029.1"/>
</dbReference>
<organism evidence="1 2">
    <name type="scientific">Paenibacillus illinoisensis</name>
    <dbReference type="NCBI Taxonomy" id="59845"/>
    <lineage>
        <taxon>Bacteria</taxon>
        <taxon>Bacillati</taxon>
        <taxon>Bacillota</taxon>
        <taxon>Bacilli</taxon>
        <taxon>Bacillales</taxon>
        <taxon>Paenibacillaceae</taxon>
        <taxon>Paenibacillus</taxon>
    </lineage>
</organism>
<dbReference type="Proteomes" id="UP000247459">
    <property type="component" value="Unassembled WGS sequence"/>
</dbReference>
<gene>
    <name evidence="1" type="ORF">PIL02S_05257</name>
</gene>
<dbReference type="AlphaFoldDB" id="A0A2W0CDM2"/>
<evidence type="ECO:0000313" key="1">
    <source>
        <dbReference type="EMBL" id="PYY25888.1"/>
    </source>
</evidence>
<evidence type="ECO:0000313" key="2">
    <source>
        <dbReference type="Proteomes" id="UP000247459"/>
    </source>
</evidence>
<reference evidence="1 2" key="1">
    <citation type="submission" date="2018-01" db="EMBL/GenBank/DDBJ databases">
        <title>Genome sequence of the PGP bacterium Paenibacillus illinoisensis E3.</title>
        <authorList>
            <person name="Rolli E."/>
            <person name="Marasco R."/>
            <person name="Bessem C."/>
            <person name="Michoud G."/>
            <person name="Gaiarsa S."/>
            <person name="Borin S."/>
            <person name="Daffonchio D."/>
        </authorList>
    </citation>
    <scope>NUCLEOTIDE SEQUENCE [LARGE SCALE GENOMIC DNA]</scope>
    <source>
        <strain evidence="1 2">E3</strain>
    </source>
</reference>
<sequence length="73" mass="8168">MSPPFHSHHKVIINDANSDRNVLLRVKHAKGDIIIEEFQVSPGTSKHVDGLINGTEYLFEIKAEEGQFILNAT</sequence>
<proteinExistence type="predicted"/>